<keyword evidence="1" id="KW-0812">Transmembrane</keyword>
<keyword evidence="3" id="KW-1185">Reference proteome</keyword>
<dbReference type="Gene3D" id="2.60.120.260">
    <property type="entry name" value="Galactose-binding domain-like"/>
    <property type="match status" value="1"/>
</dbReference>
<evidence type="ECO:0000259" key="2">
    <source>
        <dbReference type="Pfam" id="PF14683"/>
    </source>
</evidence>
<keyword evidence="1" id="KW-1133">Transmembrane helix</keyword>
<keyword evidence="1" id="KW-0472">Membrane</keyword>
<dbReference type="PANTHER" id="PTHR32018:SF1">
    <property type="entry name" value="RHAMNOGALACTURONAN ENDOLYASE"/>
    <property type="match status" value="1"/>
</dbReference>
<reference evidence="4 5" key="2">
    <citation type="submission" date="2025-05" db="UniProtKB">
        <authorList>
            <consortium name="RefSeq"/>
        </authorList>
    </citation>
    <scope>IDENTIFICATION</scope>
</reference>
<dbReference type="InterPro" id="IPR051850">
    <property type="entry name" value="Polysacch_Lyase_4"/>
</dbReference>
<dbReference type="Gene3D" id="2.70.98.10">
    <property type="match status" value="1"/>
</dbReference>
<protein>
    <submittedName>
        <fullName evidence="4 5">Uncharacterized protein isoform X3</fullName>
    </submittedName>
</protein>
<feature type="domain" description="Rhamnogalacturonan lyase" evidence="2">
    <location>
        <begin position="455"/>
        <end position="587"/>
    </location>
</feature>
<feature type="transmembrane region" description="Helical" evidence="1">
    <location>
        <begin position="15"/>
        <end position="38"/>
    </location>
</feature>
<dbReference type="InterPro" id="IPR011013">
    <property type="entry name" value="Gal_mutarotase_sf_dom"/>
</dbReference>
<dbReference type="CDD" id="cd10317">
    <property type="entry name" value="RGL4_C"/>
    <property type="match status" value="1"/>
</dbReference>
<dbReference type="InterPro" id="IPR029411">
    <property type="entry name" value="RG-lyase_III"/>
</dbReference>
<dbReference type="RefSeq" id="XP_040960655.1">
    <property type="nucleotide sequence ID" value="XM_041104721.1"/>
</dbReference>
<evidence type="ECO:0000256" key="1">
    <source>
        <dbReference type="SAM" id="Phobius"/>
    </source>
</evidence>
<dbReference type="PANTHER" id="PTHR32018">
    <property type="entry name" value="RHAMNOGALACTURONATE LYASE FAMILY PROTEIN"/>
    <property type="match status" value="1"/>
</dbReference>
<reference evidence="3" key="1">
    <citation type="journal article" date="2020" name="Nat. Genet.">
        <title>Genomic diversifications of five Gossypium allopolyploid species and their impact on cotton improvement.</title>
        <authorList>
            <person name="Chen Z.J."/>
            <person name="Sreedasyam A."/>
            <person name="Ando A."/>
            <person name="Song Q."/>
            <person name="De Santiago L.M."/>
            <person name="Hulse-Kemp A.M."/>
            <person name="Ding M."/>
            <person name="Ye W."/>
            <person name="Kirkbride R.C."/>
            <person name="Jenkins J."/>
            <person name="Plott C."/>
            <person name="Lovell J."/>
            <person name="Lin Y.M."/>
            <person name="Vaughn R."/>
            <person name="Liu B."/>
            <person name="Simpson S."/>
            <person name="Scheffler B.E."/>
            <person name="Wen L."/>
            <person name="Saski C.A."/>
            <person name="Grover C.E."/>
            <person name="Hu G."/>
            <person name="Conover J.L."/>
            <person name="Carlson J.W."/>
            <person name="Shu S."/>
            <person name="Boston L.B."/>
            <person name="Williams M."/>
            <person name="Peterson D.G."/>
            <person name="McGee K."/>
            <person name="Jones D.C."/>
            <person name="Wendel J.F."/>
            <person name="Stelly D.M."/>
            <person name="Grimwood J."/>
            <person name="Schmutz J."/>
        </authorList>
    </citation>
    <scope>NUCLEOTIDE SEQUENCE [LARGE SCALE GENOMIC DNA]</scope>
    <source>
        <strain evidence="3">cv. TM-1</strain>
    </source>
</reference>
<dbReference type="Pfam" id="PF14683">
    <property type="entry name" value="CBM-like"/>
    <property type="match status" value="1"/>
</dbReference>
<proteinExistence type="predicted"/>
<accession>A0ABM3B0K6</accession>
<name>A0ABM3B0K6_GOSHI</name>
<sequence>MPSQGVKLYVQDKHVLTLCFPLFISFFVLTTFFGFYHLQVVLDNGILQVTISNPDGILTAIQYNGIDNLLAVENQEADRGYWDLVWNLAGSKGTKGKFDRIEATSFEVIVENEDQVELSFTRTWNPSLEGKVVPLNIEKRFIMLRNSSGFYTYAIYEHLKEWPAFNLDRFRVAFKLRKDKFHYMAMADNRQRYMPLPDDRLPYRSQTLAYPEAVLLVDPMETEFRGEVDDKYQYSCENKDNRVHGWICNDPPVGFWQITPSDEFRSAGPHKQNLTSHVGPTTLAVMHSVHYSGEDLILKFGSNEAWKKVFGPIFIYLNSLSDAGGNPLSLWEDAKQQMRIEVQDWPYTFPASQDFPQSHQRGNVSGRLLVKDRYVCKDYIPANGAYVGLAPPGDVGSWQSEVKGMIYSWVILYMNRQEMALHCGKLESRIALLQNSTFLIRVRCLSTGYMLTILTVGVSDYTKDWFFAQVTRKNDDNTYQGTTWQIKFKLDCAANETETYKLRLALATAHAAELQVRVNDDGKSPLFSSGQIGKDNTIARHGIHGLYRLYHVGIPGNLLLEGDNTIFLTQPKSTSPFQGIMYDYIRLEGPASSNGNKKP</sequence>
<dbReference type="SUPFAM" id="SSF74650">
    <property type="entry name" value="Galactose mutarotase-like"/>
    <property type="match status" value="1"/>
</dbReference>
<evidence type="ECO:0000313" key="3">
    <source>
        <dbReference type="Proteomes" id="UP000818029"/>
    </source>
</evidence>
<dbReference type="SUPFAM" id="SSF49785">
    <property type="entry name" value="Galactose-binding domain-like"/>
    <property type="match status" value="1"/>
</dbReference>
<dbReference type="InterPro" id="IPR010325">
    <property type="entry name" value="Rhamnogal_lyase"/>
</dbReference>
<dbReference type="Pfam" id="PF06045">
    <property type="entry name" value="Rhamnogal_lyase"/>
    <property type="match status" value="1"/>
</dbReference>
<dbReference type="InterPro" id="IPR014718">
    <property type="entry name" value="GH-type_carb-bd"/>
</dbReference>
<gene>
    <name evidence="4" type="primary">LOC107918142</name>
    <name evidence="5" type="synonym">LOC107918135</name>
</gene>
<dbReference type="CDD" id="cd10320">
    <property type="entry name" value="RGL4_N"/>
    <property type="match status" value="1"/>
</dbReference>
<organism evidence="3 4">
    <name type="scientific">Gossypium hirsutum</name>
    <name type="common">Upland cotton</name>
    <name type="synonym">Gossypium mexicanum</name>
    <dbReference type="NCBI Taxonomy" id="3635"/>
    <lineage>
        <taxon>Eukaryota</taxon>
        <taxon>Viridiplantae</taxon>
        <taxon>Streptophyta</taxon>
        <taxon>Embryophyta</taxon>
        <taxon>Tracheophyta</taxon>
        <taxon>Spermatophyta</taxon>
        <taxon>Magnoliopsida</taxon>
        <taxon>eudicotyledons</taxon>
        <taxon>Gunneridae</taxon>
        <taxon>Pentapetalae</taxon>
        <taxon>rosids</taxon>
        <taxon>malvids</taxon>
        <taxon>Malvales</taxon>
        <taxon>Malvaceae</taxon>
        <taxon>Malvoideae</taxon>
        <taxon>Gossypium</taxon>
    </lineage>
</organism>
<evidence type="ECO:0000313" key="4">
    <source>
        <dbReference type="RefSeq" id="XP_040960544.1"/>
    </source>
</evidence>
<dbReference type="InterPro" id="IPR008979">
    <property type="entry name" value="Galactose-bd-like_sf"/>
</dbReference>
<evidence type="ECO:0000313" key="5">
    <source>
        <dbReference type="RefSeq" id="XP_040960655.1"/>
    </source>
</evidence>
<dbReference type="GeneID" id="107918142"/>
<dbReference type="RefSeq" id="XP_040960544.1">
    <property type="nucleotide sequence ID" value="XM_041104610.1"/>
</dbReference>
<dbReference type="Proteomes" id="UP000818029">
    <property type="component" value="Chromosome A01"/>
</dbReference>